<dbReference type="PANTHER" id="PTHR38436:SF1">
    <property type="entry name" value="ESTER CYCLASE"/>
    <property type="match status" value="1"/>
</dbReference>
<evidence type="ECO:0000313" key="1">
    <source>
        <dbReference type="EMBL" id="ALX05709.1"/>
    </source>
</evidence>
<dbReference type="Gene3D" id="3.10.450.50">
    <property type="match status" value="1"/>
</dbReference>
<protein>
    <recommendedName>
        <fullName evidence="3">SnoaL-like domain-containing protein</fullName>
    </recommendedName>
</protein>
<accession>A0A0U4CYF4</accession>
<proteinExistence type="predicted"/>
<dbReference type="SUPFAM" id="SSF54427">
    <property type="entry name" value="NTF2-like"/>
    <property type="match status" value="1"/>
</dbReference>
<reference evidence="1 2" key="1">
    <citation type="journal article" date="1991" name="Int. J. Syst. Bacteriol.">
        <title>Description of the erythromycin-producing bacterium Arthrobacter sp. strain NRRL B-3381 as Aeromicrobium erythreum gen. nov., sp. nov.</title>
        <authorList>
            <person name="Miller E.S."/>
            <person name="Woese C.R."/>
            <person name="Brenner S."/>
        </authorList>
    </citation>
    <scope>NUCLEOTIDE SEQUENCE [LARGE SCALE GENOMIC DNA]</scope>
    <source>
        <strain evidence="1 2">AR18</strain>
    </source>
</reference>
<evidence type="ECO:0000313" key="2">
    <source>
        <dbReference type="Proteomes" id="UP000067689"/>
    </source>
</evidence>
<sequence length="135" mass="14452">MSSHEVVRRHVDAFNARDEAAEPWSKDAEIIAPGASASGREAVLAFLRVFHDGFPDGRLELVSVLGSGSRVAAEGRFVGTHTGTLRGAGGSLAPTGREVSFRWAAVYEVDGSRLRSEHLYFDQVELLSQVGALGD</sequence>
<dbReference type="GO" id="GO:0030638">
    <property type="term" value="P:polyketide metabolic process"/>
    <property type="evidence" value="ECO:0007669"/>
    <property type="project" value="InterPro"/>
</dbReference>
<dbReference type="KEGG" id="aer:AERYTH_13875"/>
<gene>
    <name evidence="1" type="ORF">AERYTH_13875</name>
</gene>
<dbReference type="AlphaFoldDB" id="A0A0U4CYF4"/>
<dbReference type="EMBL" id="CP011502">
    <property type="protein sequence ID" value="ALX05709.1"/>
    <property type="molecule type" value="Genomic_DNA"/>
</dbReference>
<dbReference type="InterPro" id="IPR009959">
    <property type="entry name" value="Cyclase_SnoaL-like"/>
</dbReference>
<dbReference type="RefSeq" id="WP_067859925.1">
    <property type="nucleotide sequence ID" value="NZ_CP011502.1"/>
</dbReference>
<name>A0A0U4CYF4_9ACTN</name>
<organism evidence="1 2">
    <name type="scientific">Aeromicrobium erythreum</name>
    <dbReference type="NCBI Taxonomy" id="2041"/>
    <lineage>
        <taxon>Bacteria</taxon>
        <taxon>Bacillati</taxon>
        <taxon>Actinomycetota</taxon>
        <taxon>Actinomycetes</taxon>
        <taxon>Propionibacteriales</taxon>
        <taxon>Nocardioidaceae</taxon>
        <taxon>Aeromicrobium</taxon>
    </lineage>
</organism>
<evidence type="ECO:0008006" key="3">
    <source>
        <dbReference type="Google" id="ProtNLM"/>
    </source>
</evidence>
<dbReference type="PATRIC" id="fig|2041.4.peg.2893"/>
<dbReference type="STRING" id="2041.AERYTH_13875"/>
<keyword evidence="2" id="KW-1185">Reference proteome</keyword>
<dbReference type="Pfam" id="PF07366">
    <property type="entry name" value="SnoaL"/>
    <property type="match status" value="1"/>
</dbReference>
<dbReference type="PANTHER" id="PTHR38436">
    <property type="entry name" value="POLYKETIDE CYCLASE SNOAL-LIKE DOMAIN"/>
    <property type="match status" value="1"/>
</dbReference>
<dbReference type="InterPro" id="IPR032710">
    <property type="entry name" value="NTF2-like_dom_sf"/>
</dbReference>
<dbReference type="OrthoDB" id="3783224at2"/>
<dbReference type="Proteomes" id="UP000067689">
    <property type="component" value="Chromosome"/>
</dbReference>